<sequence>MFISSYALTTIFKTQMSRSQRHSPALVRNEQKFSLGNQLTEGKARGRQVLIGQPRVLPTNESCLTKRKKNY</sequence>
<accession>A0A0V0YM85</accession>
<gene>
    <name evidence="1" type="ORF">T4E_3247</name>
</gene>
<proteinExistence type="predicted"/>
<name>A0A0V0YM85_TRIPS</name>
<evidence type="ECO:0000313" key="2">
    <source>
        <dbReference type="Proteomes" id="UP000054815"/>
    </source>
</evidence>
<comment type="caution">
    <text evidence="1">The sequence shown here is derived from an EMBL/GenBank/DDBJ whole genome shotgun (WGS) entry which is preliminary data.</text>
</comment>
<dbReference type="AlphaFoldDB" id="A0A0V0YM85"/>
<reference evidence="1 2" key="1">
    <citation type="submission" date="2015-01" db="EMBL/GenBank/DDBJ databases">
        <title>Evolution of Trichinella species and genotypes.</title>
        <authorList>
            <person name="Korhonen P.K."/>
            <person name="Edoardo P."/>
            <person name="Giuseppe L.R."/>
            <person name="Gasser R.B."/>
        </authorList>
    </citation>
    <scope>NUCLEOTIDE SEQUENCE [LARGE SCALE GENOMIC DNA]</scope>
    <source>
        <strain evidence="1">ISS141</strain>
    </source>
</reference>
<organism evidence="1 2">
    <name type="scientific">Trichinella pseudospiralis</name>
    <name type="common">Parasitic roundworm</name>
    <dbReference type="NCBI Taxonomy" id="6337"/>
    <lineage>
        <taxon>Eukaryota</taxon>
        <taxon>Metazoa</taxon>
        <taxon>Ecdysozoa</taxon>
        <taxon>Nematoda</taxon>
        <taxon>Enoplea</taxon>
        <taxon>Dorylaimia</taxon>
        <taxon>Trichinellida</taxon>
        <taxon>Trichinellidae</taxon>
        <taxon>Trichinella</taxon>
    </lineage>
</organism>
<dbReference type="Proteomes" id="UP000054815">
    <property type="component" value="Unassembled WGS sequence"/>
</dbReference>
<protein>
    <submittedName>
        <fullName evidence="1">Uncharacterized protein</fullName>
    </submittedName>
</protein>
<evidence type="ECO:0000313" key="1">
    <source>
        <dbReference type="EMBL" id="KRY00874.1"/>
    </source>
</evidence>
<dbReference type="EMBL" id="JYDU01000006">
    <property type="protein sequence ID" value="KRY00874.1"/>
    <property type="molecule type" value="Genomic_DNA"/>
</dbReference>